<proteinExistence type="predicted"/>
<evidence type="ECO:0000313" key="3">
    <source>
        <dbReference type="RefSeq" id="XP_016934397.2"/>
    </source>
</evidence>
<dbReference type="InterPro" id="IPR040051">
    <property type="entry name" value="SECISBP2"/>
</dbReference>
<evidence type="ECO:0000259" key="1">
    <source>
        <dbReference type="Pfam" id="PF01248"/>
    </source>
</evidence>
<reference evidence="3" key="1">
    <citation type="submission" date="2025-08" db="UniProtKB">
        <authorList>
            <consortium name="RefSeq"/>
        </authorList>
    </citation>
    <scope>IDENTIFICATION</scope>
</reference>
<evidence type="ECO:0000313" key="2">
    <source>
        <dbReference type="Proteomes" id="UP001652628"/>
    </source>
</evidence>
<dbReference type="GO" id="GO:0005739">
    <property type="term" value="C:mitochondrion"/>
    <property type="evidence" value="ECO:0007669"/>
    <property type="project" value="TreeGrafter"/>
</dbReference>
<dbReference type="RefSeq" id="XP_016934397.2">
    <property type="nucleotide sequence ID" value="XM_017078908.4"/>
</dbReference>
<dbReference type="Proteomes" id="UP001652628">
    <property type="component" value="Chromosome 3"/>
</dbReference>
<dbReference type="GO" id="GO:0043021">
    <property type="term" value="F:ribonucleoprotein complex binding"/>
    <property type="evidence" value="ECO:0007669"/>
    <property type="project" value="TreeGrafter"/>
</dbReference>
<keyword evidence="2" id="KW-1185">Reference proteome</keyword>
<dbReference type="Pfam" id="PF01248">
    <property type="entry name" value="Ribosomal_L7Ae"/>
    <property type="match status" value="1"/>
</dbReference>
<dbReference type="InterPro" id="IPR004038">
    <property type="entry name" value="Ribosomal_eL8/eL30/eS12/Gad45"/>
</dbReference>
<feature type="domain" description="Ribosomal protein eL8/eL30/eS12/Gadd45" evidence="1">
    <location>
        <begin position="205"/>
        <end position="294"/>
    </location>
</feature>
<dbReference type="Gene3D" id="3.30.1330.30">
    <property type="match status" value="1"/>
</dbReference>
<protein>
    <submittedName>
        <fullName evidence="3">Selenocysteine insertion sequence-binding protein 2</fullName>
    </submittedName>
</protein>
<dbReference type="PANTHER" id="PTHR13284:SF4">
    <property type="entry name" value="C2H2-TYPE DOMAIN-CONTAINING PROTEIN"/>
    <property type="match status" value="1"/>
</dbReference>
<sequence length="318" mass="36670">MSEKVNLIDQATYTNLKARDKDEDKDATTKIILRSSKFKNKHRKPEQQASLLDFVVKPRPKTQRQIKARKLQRPHLPIINSSYIVGKPKGKTRIDPKKKITKLKRSVRSYRTLKKAERDVVQQEPEEEIQPESIPVEQQVLELSLAEIPTPKVSPQGEKIHSIHSRRFRSYCDNCTRPLLKELTLKLLKDLDRFQKRAFAKNEIKARAHPRLVLGFREALARLRINKVKLLILATDCEICPGESGLDETIEGLKFQCQQGKVSYCFPMVRRELSHALQKRAQISCVAILDFDGANATFANLLIELEDARVEYKRRTAL</sequence>
<organism evidence="2 3">
    <name type="scientific">Drosophila suzukii</name>
    <name type="common">Spotted-wing drosophila fruit fly</name>
    <dbReference type="NCBI Taxonomy" id="28584"/>
    <lineage>
        <taxon>Eukaryota</taxon>
        <taxon>Metazoa</taxon>
        <taxon>Ecdysozoa</taxon>
        <taxon>Arthropoda</taxon>
        <taxon>Hexapoda</taxon>
        <taxon>Insecta</taxon>
        <taxon>Pterygota</taxon>
        <taxon>Neoptera</taxon>
        <taxon>Endopterygota</taxon>
        <taxon>Diptera</taxon>
        <taxon>Brachycera</taxon>
        <taxon>Muscomorpha</taxon>
        <taxon>Ephydroidea</taxon>
        <taxon>Drosophilidae</taxon>
        <taxon>Drosophila</taxon>
        <taxon>Sophophora</taxon>
    </lineage>
</organism>
<dbReference type="CTD" id="38934"/>
<dbReference type="GeneID" id="108013199"/>
<dbReference type="SUPFAM" id="SSF55315">
    <property type="entry name" value="L30e-like"/>
    <property type="match status" value="1"/>
</dbReference>
<dbReference type="AlphaFoldDB" id="A0AB39ZF70"/>
<dbReference type="PANTHER" id="PTHR13284">
    <property type="entry name" value="GH01354P"/>
    <property type="match status" value="1"/>
</dbReference>
<dbReference type="GO" id="GO:0035368">
    <property type="term" value="F:selenocysteine insertion sequence binding"/>
    <property type="evidence" value="ECO:0007669"/>
    <property type="project" value="InterPro"/>
</dbReference>
<dbReference type="GO" id="GO:1990904">
    <property type="term" value="C:ribonucleoprotein complex"/>
    <property type="evidence" value="ECO:0007669"/>
    <property type="project" value="TreeGrafter"/>
</dbReference>
<dbReference type="GO" id="GO:0003730">
    <property type="term" value="F:mRNA 3'-UTR binding"/>
    <property type="evidence" value="ECO:0007669"/>
    <property type="project" value="TreeGrafter"/>
</dbReference>
<gene>
    <name evidence="3" type="primary">Sbp2</name>
</gene>
<dbReference type="InterPro" id="IPR029064">
    <property type="entry name" value="Ribosomal_eL30-like_sf"/>
</dbReference>
<accession>A0AB39ZF70</accession>
<name>A0AB39ZF70_DROSZ</name>